<dbReference type="EMBL" id="CP158586">
    <property type="protein sequence ID" value="XCA33003.1"/>
    <property type="molecule type" value="Genomic_DNA"/>
</dbReference>
<organism evidence="1">
    <name type="scientific">Wolbachia endosymbiont of Polyergus mexicanus</name>
    <dbReference type="NCBI Taxonomy" id="3171167"/>
    <lineage>
        <taxon>Bacteria</taxon>
        <taxon>Pseudomonadati</taxon>
        <taxon>Pseudomonadota</taxon>
        <taxon>Alphaproteobacteria</taxon>
        <taxon>Rickettsiales</taxon>
        <taxon>Anaplasmataceae</taxon>
        <taxon>Wolbachieae</taxon>
        <taxon>Wolbachia</taxon>
    </lineage>
</organism>
<protein>
    <submittedName>
        <fullName evidence="1">Uncharacterized protein</fullName>
    </submittedName>
</protein>
<accession>A0AAU7YJN2</accession>
<evidence type="ECO:0000313" key="1">
    <source>
        <dbReference type="EMBL" id="XCA33003.1"/>
    </source>
</evidence>
<gene>
    <name evidence="1" type="ORF">ABS808_04310</name>
</gene>
<reference evidence="1" key="1">
    <citation type="submission" date="2024-06" db="EMBL/GenBank/DDBJ databases">
        <title>Genome assembly of the Polyergus mexicanus.</title>
        <authorList>
            <person name="Cash E."/>
            <person name="Tustsui N.D."/>
            <person name="Ward P."/>
            <person name="Nguyen O."/>
            <person name="Sahasrabudhe R."/>
            <person name="Fairbairn C.W."/>
            <person name="Seligmann W.E."/>
            <person name="Sacco S."/>
            <person name="Beraut E."/>
            <person name="Miller C."/>
            <person name="Toffelmier E."/>
            <person name="Shaffer H.B."/>
        </authorList>
    </citation>
    <scope>NUCLEOTIDE SEQUENCE</scope>
    <source>
        <strain evidence="1">NDT 795.1</strain>
    </source>
</reference>
<name>A0AAU7YJN2_9RICK</name>
<sequence length="103" mass="11522">MQVIPPRYPQLYEHCNLGLPGGCHFSVIQVADTGSLMTVSSQCPDTGIQLLCNLIKNVCFSVRQLPLAHQLSYKQNFWIPDWNDTICCLQNECSYSCARDAGI</sequence>
<proteinExistence type="predicted"/>
<dbReference type="AlphaFoldDB" id="A0AAU7YJN2"/>